<comment type="caution">
    <text evidence="1">The sequence shown here is derived from an EMBL/GenBank/DDBJ whole genome shotgun (WGS) entry which is preliminary data.</text>
</comment>
<name>A0A8J1TBH2_OWEFU</name>
<evidence type="ECO:0000313" key="1">
    <source>
        <dbReference type="EMBL" id="CAH1799504.1"/>
    </source>
</evidence>
<organism evidence="1 2">
    <name type="scientific">Owenia fusiformis</name>
    <name type="common">Polychaete worm</name>
    <dbReference type="NCBI Taxonomy" id="6347"/>
    <lineage>
        <taxon>Eukaryota</taxon>
        <taxon>Metazoa</taxon>
        <taxon>Spiralia</taxon>
        <taxon>Lophotrochozoa</taxon>
        <taxon>Annelida</taxon>
        <taxon>Polychaeta</taxon>
        <taxon>Sedentaria</taxon>
        <taxon>Canalipalpata</taxon>
        <taxon>Sabellida</taxon>
        <taxon>Oweniida</taxon>
        <taxon>Oweniidae</taxon>
        <taxon>Owenia</taxon>
    </lineage>
</organism>
<sequence>MFVIFSKQALAIGLLCLMFSVVISKPKKKQKKPTCTERVNKAEMMIKSLPVLEEECNATFNLNKIPPPVNVNAVWTTYVRWGRTVCPDTAEVFYEGIAGGSDHAHSGSGANYVCLPKKPEWGKIVAGLGGTSAYIYGAEYQLSAGHSNPFLATNAPNSENAESLHDNDVPCVVCQVPRGVSMVPARHSCPTGWTLEYKGYLVAGHYNHPRSGIFECMDEAPETRQGGHADQNGALFYSVQAVCGSLPCPDYIHGAELTCAVCSK</sequence>
<dbReference type="InterPro" id="IPR051077">
    <property type="entry name" value="Ca-dependent_lectin"/>
</dbReference>
<protein>
    <submittedName>
        <fullName evidence="1">Uncharacterized protein</fullName>
    </submittedName>
</protein>
<dbReference type="PANTHER" id="PTHR24024:SF18">
    <property type="entry name" value="SHORT-CHAIN COLLAGEN C4-LIKE"/>
    <property type="match status" value="1"/>
</dbReference>
<reference evidence="1" key="1">
    <citation type="submission" date="2022-03" db="EMBL/GenBank/DDBJ databases">
        <authorList>
            <person name="Martin C."/>
        </authorList>
    </citation>
    <scope>NUCLEOTIDE SEQUENCE</scope>
</reference>
<dbReference type="EMBL" id="CAIIXF020000011">
    <property type="protein sequence ID" value="CAH1799504.1"/>
    <property type="molecule type" value="Genomic_DNA"/>
</dbReference>
<dbReference type="OrthoDB" id="6127486at2759"/>
<accession>A0A8J1TBH2</accession>
<keyword evidence="2" id="KW-1185">Reference proteome</keyword>
<dbReference type="Proteomes" id="UP000749559">
    <property type="component" value="Unassembled WGS sequence"/>
</dbReference>
<evidence type="ECO:0000313" key="2">
    <source>
        <dbReference type="Proteomes" id="UP000749559"/>
    </source>
</evidence>
<dbReference type="AlphaFoldDB" id="A0A8J1TBH2"/>
<dbReference type="PANTHER" id="PTHR24024">
    <property type="entry name" value="PULMONARY SURFACTANT-ASSOCIATED PROTEIN A"/>
    <property type="match status" value="1"/>
</dbReference>
<gene>
    <name evidence="1" type="ORF">OFUS_LOCUS23512</name>
</gene>
<dbReference type="GO" id="GO:0005615">
    <property type="term" value="C:extracellular space"/>
    <property type="evidence" value="ECO:0007669"/>
    <property type="project" value="TreeGrafter"/>
</dbReference>
<proteinExistence type="predicted"/>